<dbReference type="PANTHER" id="PTHR43842">
    <property type="entry name" value="PROPIONYL-COA CARBOXYLASE BETA CHAIN"/>
    <property type="match status" value="1"/>
</dbReference>
<gene>
    <name evidence="5" type="ORF">QP460_003115</name>
</gene>
<dbReference type="InterPro" id="IPR029045">
    <property type="entry name" value="ClpP/crotonase-like_dom_sf"/>
</dbReference>
<dbReference type="SUPFAM" id="SSF52096">
    <property type="entry name" value="ClpP/crotonase"/>
    <property type="match status" value="2"/>
</dbReference>
<dbReference type="PROSITE" id="PS50980">
    <property type="entry name" value="COA_CT_NTER"/>
    <property type="match status" value="1"/>
</dbReference>
<proteinExistence type="inferred from homology"/>
<dbReference type="EMBL" id="JASOOY020000011">
    <property type="protein sequence ID" value="MEO3716583.1"/>
    <property type="molecule type" value="Genomic_DNA"/>
</dbReference>
<evidence type="ECO:0000256" key="2">
    <source>
        <dbReference type="SAM" id="MobiDB-lite"/>
    </source>
</evidence>
<comment type="similarity">
    <text evidence="1">Belongs to the AccD/PCCB family.</text>
</comment>
<organism evidence="5 6">
    <name type="scientific">Corynebacterium amycolatum</name>
    <dbReference type="NCBI Taxonomy" id="43765"/>
    <lineage>
        <taxon>Bacteria</taxon>
        <taxon>Bacillati</taxon>
        <taxon>Actinomycetota</taxon>
        <taxon>Actinomycetes</taxon>
        <taxon>Mycobacteriales</taxon>
        <taxon>Corynebacteriaceae</taxon>
        <taxon>Corynebacterium</taxon>
    </lineage>
</organism>
<reference evidence="5" key="1">
    <citation type="submission" date="2023-05" db="EMBL/GenBank/DDBJ databases">
        <authorList>
            <person name="Du J."/>
        </authorList>
    </citation>
    <scope>NUCLEOTIDE SEQUENCE</scope>
    <source>
        <strain evidence="5">UMB1064</strain>
    </source>
</reference>
<evidence type="ECO:0000259" key="4">
    <source>
        <dbReference type="PROSITE" id="PS50989"/>
    </source>
</evidence>
<dbReference type="Pfam" id="PF01039">
    <property type="entry name" value="Carboxyl_trans"/>
    <property type="match status" value="1"/>
</dbReference>
<feature type="domain" description="CoA carboxyltransferase C-terminal" evidence="4">
    <location>
        <begin position="284"/>
        <end position="531"/>
    </location>
</feature>
<protein>
    <submittedName>
        <fullName evidence="5">Acyl-CoA carboxylase subunit beta</fullName>
        <ecNumber evidence="5">6.-.-.-</ecNumber>
    </submittedName>
</protein>
<dbReference type="EC" id="6.-.-.-" evidence="5"/>
<dbReference type="GO" id="GO:0009317">
    <property type="term" value="C:acetyl-CoA carboxylase complex"/>
    <property type="evidence" value="ECO:0007669"/>
    <property type="project" value="TreeGrafter"/>
</dbReference>
<evidence type="ECO:0000256" key="1">
    <source>
        <dbReference type="ARBA" id="ARBA00006102"/>
    </source>
</evidence>
<evidence type="ECO:0000313" key="5">
    <source>
        <dbReference type="EMBL" id="MEO3716583.1"/>
    </source>
</evidence>
<dbReference type="AlphaFoldDB" id="A0AAW9STZ3"/>
<keyword evidence="5" id="KW-0436">Ligase</keyword>
<dbReference type="InterPro" id="IPR051047">
    <property type="entry name" value="AccD/PCCB"/>
</dbReference>
<dbReference type="RefSeq" id="WP_284825507.1">
    <property type="nucleotide sequence ID" value="NZ_JASOOY020000011.1"/>
</dbReference>
<reference evidence="5" key="2">
    <citation type="submission" date="2024-05" db="EMBL/GenBank/DDBJ databases">
        <authorList>
            <person name="Wolfe A."/>
        </authorList>
    </citation>
    <scope>NUCLEOTIDE SEQUENCE</scope>
    <source>
        <strain evidence="5">UMB1064</strain>
    </source>
</reference>
<feature type="compositionally biased region" description="Polar residues" evidence="2">
    <location>
        <begin position="1"/>
        <end position="11"/>
    </location>
</feature>
<comment type="caution">
    <text evidence="5">The sequence shown here is derived from an EMBL/GenBank/DDBJ whole genome shotgun (WGS) entry which is preliminary data.</text>
</comment>
<name>A0AAW9STZ3_CORAY</name>
<dbReference type="InterPro" id="IPR011763">
    <property type="entry name" value="COA_CT_C"/>
</dbReference>
<evidence type="ECO:0000259" key="3">
    <source>
        <dbReference type="PROSITE" id="PS50980"/>
    </source>
</evidence>
<accession>A0AAW9STZ3</accession>
<feature type="domain" description="CoA carboxyltransferase N-terminal" evidence="3">
    <location>
        <begin position="23"/>
        <end position="278"/>
    </location>
</feature>
<dbReference type="GO" id="GO:0004658">
    <property type="term" value="F:propionyl-CoA carboxylase activity"/>
    <property type="evidence" value="ECO:0007669"/>
    <property type="project" value="TreeGrafter"/>
</dbReference>
<dbReference type="Proteomes" id="UP001223646">
    <property type="component" value="Unassembled WGS sequence"/>
</dbReference>
<dbReference type="PANTHER" id="PTHR43842:SF2">
    <property type="entry name" value="PROPIONYL-COA CARBOXYLASE BETA CHAIN, MITOCHONDRIAL"/>
    <property type="match status" value="1"/>
</dbReference>
<feature type="region of interest" description="Disordered" evidence="2">
    <location>
        <begin position="1"/>
        <end position="20"/>
    </location>
</feature>
<evidence type="ECO:0000313" key="6">
    <source>
        <dbReference type="Proteomes" id="UP001223646"/>
    </source>
</evidence>
<dbReference type="InterPro" id="IPR034733">
    <property type="entry name" value="AcCoA_carboxyl_beta"/>
</dbReference>
<sequence length="537" mass="57321">MSQSSANQPTSADAVAPGVDASMAERLDYLDAQRRRVEAGGGEARQAKQHERGKMTARERIDNFVDEGTFRETGMFMTHRTTDFGMDTADAPADGVVTGTAAVLGRAVHVASQDFTVMGGSAGETQSRKVAATMRAAADNGTPFVFINDSGGARIQEGIDSLSGYGQVFYNNVWLSGLVPQISIIAGPCAGGAAYSPALTDFIIQTRKAQMFITGPGVIKSVTGEEVTSEQLGGADAHMAKAGNIDFVADDDEQAILIAQKLLSFLPQNNTEEPPVVDPVFDAEPEPELRDIVPVDGKKGYDVREVIIRIADNGDFLECQAGFATNLLVGFGRVLGRTVGFVANQPNVMSGVLDINSSDKGAKFIRFCNAFNIPLVTLVDVPGFMPGVTQEHGGIIRHGAKMLYAYSAASVPKVTVVMRKAYGGAYLAMCSKDLGADYVFAWPTAEIAVMGAEGAVNVVFRKEIAAAGDEEEQARVRDERIADYKTRFSTPYVAASRGLVDDVIDPAETRLRVADALSVLRNKREVRPAKKHGLGPQ</sequence>
<dbReference type="Gene3D" id="3.90.226.10">
    <property type="entry name" value="2-enoyl-CoA Hydratase, Chain A, domain 1"/>
    <property type="match status" value="2"/>
</dbReference>
<dbReference type="PROSITE" id="PS50989">
    <property type="entry name" value="COA_CT_CTER"/>
    <property type="match status" value="1"/>
</dbReference>
<dbReference type="InterPro" id="IPR011762">
    <property type="entry name" value="COA_CT_N"/>
</dbReference>